<evidence type="ECO:0000313" key="5">
    <source>
        <dbReference type="Proteomes" id="UP001595868"/>
    </source>
</evidence>
<sequence>MLGVKRLAVVAGLVVLGLAPVAASAATPSPSPAQQDTQYLQTLHQVNLAEIAGGNLAQQKASNQQVKDLATQFVTDHTQLDQAVQNTAKQANVTLPNAPTNDQQAVLNQLQGQTGTAFDTQWVTAELVGHQKAIQATQTEINEGTDPPVKQLAQQALPVLQAHLEALQTLAQSLGIPVPSGSAPAPGVSSGSPSPSGTPTESPAPGSTEEPAPGSTESPAPVTT</sequence>
<feature type="domain" description="DUF4142" evidence="3">
    <location>
        <begin position="34"/>
        <end position="170"/>
    </location>
</feature>
<evidence type="ECO:0000259" key="3">
    <source>
        <dbReference type="Pfam" id="PF13628"/>
    </source>
</evidence>
<gene>
    <name evidence="4" type="ORF">ACFOX0_06085</name>
</gene>
<accession>A0ABV8KHC6</accession>
<evidence type="ECO:0000256" key="1">
    <source>
        <dbReference type="SAM" id="MobiDB-lite"/>
    </source>
</evidence>
<keyword evidence="2" id="KW-0732">Signal</keyword>
<evidence type="ECO:0000313" key="4">
    <source>
        <dbReference type="EMBL" id="MFC4105507.1"/>
    </source>
</evidence>
<dbReference type="Gene3D" id="1.20.1260.10">
    <property type="match status" value="1"/>
</dbReference>
<feature type="compositionally biased region" description="Low complexity" evidence="1">
    <location>
        <begin position="177"/>
        <end position="214"/>
    </location>
</feature>
<dbReference type="RefSeq" id="WP_377542599.1">
    <property type="nucleotide sequence ID" value="NZ_JBHSBN010000003.1"/>
</dbReference>
<evidence type="ECO:0000256" key="2">
    <source>
        <dbReference type="SAM" id="SignalP"/>
    </source>
</evidence>
<feature type="compositionally biased region" description="Polar residues" evidence="1">
    <location>
        <begin position="215"/>
        <end position="224"/>
    </location>
</feature>
<reference evidence="5" key="1">
    <citation type="journal article" date="2019" name="Int. J. Syst. Evol. Microbiol.">
        <title>The Global Catalogue of Microorganisms (GCM) 10K type strain sequencing project: providing services to taxonomists for standard genome sequencing and annotation.</title>
        <authorList>
            <consortium name="The Broad Institute Genomics Platform"/>
            <consortium name="The Broad Institute Genome Sequencing Center for Infectious Disease"/>
            <person name="Wu L."/>
            <person name="Ma J."/>
        </authorList>
    </citation>
    <scope>NUCLEOTIDE SEQUENCE [LARGE SCALE GENOMIC DNA]</scope>
    <source>
        <strain evidence="5">2902at01</strain>
    </source>
</reference>
<proteinExistence type="predicted"/>
<comment type="caution">
    <text evidence="4">The sequence shown here is derived from an EMBL/GenBank/DDBJ whole genome shotgun (WGS) entry which is preliminary data.</text>
</comment>
<feature type="chain" id="PRO_5045534572" evidence="2">
    <location>
        <begin position="26"/>
        <end position="224"/>
    </location>
</feature>
<feature type="signal peptide" evidence="2">
    <location>
        <begin position="1"/>
        <end position="25"/>
    </location>
</feature>
<dbReference type="EMBL" id="JBHSBN010000003">
    <property type="protein sequence ID" value="MFC4105507.1"/>
    <property type="molecule type" value="Genomic_DNA"/>
</dbReference>
<organism evidence="4 5">
    <name type="scientific">Micromonospora zhanjiangensis</name>
    <dbReference type="NCBI Taxonomy" id="1522057"/>
    <lineage>
        <taxon>Bacteria</taxon>
        <taxon>Bacillati</taxon>
        <taxon>Actinomycetota</taxon>
        <taxon>Actinomycetes</taxon>
        <taxon>Micromonosporales</taxon>
        <taxon>Micromonosporaceae</taxon>
        <taxon>Micromonospora</taxon>
    </lineage>
</organism>
<keyword evidence="5" id="KW-1185">Reference proteome</keyword>
<dbReference type="Proteomes" id="UP001595868">
    <property type="component" value="Unassembled WGS sequence"/>
</dbReference>
<dbReference type="PANTHER" id="PTHR38593">
    <property type="entry name" value="BLR2558 PROTEIN"/>
    <property type="match status" value="1"/>
</dbReference>
<dbReference type="PANTHER" id="PTHR38593:SF1">
    <property type="entry name" value="BLR2558 PROTEIN"/>
    <property type="match status" value="1"/>
</dbReference>
<dbReference type="Pfam" id="PF13628">
    <property type="entry name" value="DUF4142"/>
    <property type="match status" value="1"/>
</dbReference>
<dbReference type="InterPro" id="IPR025419">
    <property type="entry name" value="DUF4142"/>
</dbReference>
<name>A0ABV8KHC6_9ACTN</name>
<protein>
    <submittedName>
        <fullName evidence="4">DUF4142 domain-containing protein</fullName>
    </submittedName>
</protein>
<dbReference type="InterPro" id="IPR012347">
    <property type="entry name" value="Ferritin-like"/>
</dbReference>
<feature type="region of interest" description="Disordered" evidence="1">
    <location>
        <begin position="177"/>
        <end position="224"/>
    </location>
</feature>